<dbReference type="EMBL" id="MN739352">
    <property type="protein sequence ID" value="QHT00112.1"/>
    <property type="molecule type" value="Genomic_DNA"/>
</dbReference>
<accession>A0A6C0C7Q6</accession>
<sequence>MASLNVHTQTTNIKKVSIIYEHSNDCGRVDKKSLTAADTILLDEFIDEIYQAIEGGQDRFIKICKSRKLKSILSVDNYVKYLHMTFTNYNMKASFNTLIDKLLDEYELSDVLMSIAKHSNVDLLRHFFRSCDICKNVSSAILKYACETGKLKMAEYVYSVSYQELTRTYEQQKKMFDEIVLTPNENDMSIDTFIIAVVRNKYDLVKKILENSDVLPNVKNNFAIKYACEYGYVEIVYILLKYACVDETDDNFYPFRMAEQRNYKDIISLLMSR</sequence>
<name>A0A6C0C7Q6_9ZZZZ</name>
<proteinExistence type="predicted"/>
<dbReference type="AlphaFoldDB" id="A0A6C0C7Q6"/>
<reference evidence="1" key="1">
    <citation type="journal article" date="2020" name="Nature">
        <title>Giant virus diversity and host interactions through global metagenomics.</title>
        <authorList>
            <person name="Schulz F."/>
            <person name="Roux S."/>
            <person name="Paez-Espino D."/>
            <person name="Jungbluth S."/>
            <person name="Walsh D.A."/>
            <person name="Denef V.J."/>
            <person name="McMahon K.D."/>
            <person name="Konstantinidis K.T."/>
            <person name="Eloe-Fadrosh E.A."/>
            <person name="Kyrpides N.C."/>
            <person name="Woyke T."/>
        </authorList>
    </citation>
    <scope>NUCLEOTIDE SEQUENCE</scope>
    <source>
        <strain evidence="1">GVMAG-M-3300020192-26</strain>
    </source>
</reference>
<dbReference type="SUPFAM" id="SSF48403">
    <property type="entry name" value="Ankyrin repeat"/>
    <property type="match status" value="1"/>
</dbReference>
<dbReference type="Gene3D" id="1.25.40.20">
    <property type="entry name" value="Ankyrin repeat-containing domain"/>
    <property type="match status" value="1"/>
</dbReference>
<protein>
    <submittedName>
        <fullName evidence="1">Uncharacterized protein</fullName>
    </submittedName>
</protein>
<dbReference type="Pfam" id="PF12796">
    <property type="entry name" value="Ank_2"/>
    <property type="match status" value="1"/>
</dbReference>
<organism evidence="1">
    <name type="scientific">viral metagenome</name>
    <dbReference type="NCBI Taxonomy" id="1070528"/>
    <lineage>
        <taxon>unclassified sequences</taxon>
        <taxon>metagenomes</taxon>
        <taxon>organismal metagenomes</taxon>
    </lineage>
</organism>
<evidence type="ECO:0000313" key="1">
    <source>
        <dbReference type="EMBL" id="QHT00112.1"/>
    </source>
</evidence>
<dbReference type="InterPro" id="IPR036770">
    <property type="entry name" value="Ankyrin_rpt-contain_sf"/>
</dbReference>
<dbReference type="InterPro" id="IPR002110">
    <property type="entry name" value="Ankyrin_rpt"/>
</dbReference>